<dbReference type="EC" id="2.4.1.1" evidence="11"/>
<evidence type="ECO:0000256" key="4">
    <source>
        <dbReference type="ARBA" id="ARBA00022533"/>
    </source>
</evidence>
<proteinExistence type="inferred from homology"/>
<organism evidence="13">
    <name type="scientific">Selaginella moellendorffii</name>
    <name type="common">Spikemoss</name>
    <dbReference type="NCBI Taxonomy" id="88036"/>
    <lineage>
        <taxon>Eukaryota</taxon>
        <taxon>Viridiplantae</taxon>
        <taxon>Streptophyta</taxon>
        <taxon>Embryophyta</taxon>
        <taxon>Tracheophyta</taxon>
        <taxon>Lycopodiopsida</taxon>
        <taxon>Selaginellales</taxon>
        <taxon>Selaginellaceae</taxon>
        <taxon>Selaginella</taxon>
    </lineage>
</organism>
<dbReference type="FunFam" id="3.40.50.2000:FF:000807">
    <property type="entry name" value="Alpha-glucan phosphorylase 2, cytosolic"/>
    <property type="match status" value="1"/>
</dbReference>
<evidence type="ECO:0000256" key="5">
    <source>
        <dbReference type="ARBA" id="ARBA00022553"/>
    </source>
</evidence>
<keyword evidence="7 11" id="KW-0808">Transferase</keyword>
<dbReference type="GO" id="GO:0030170">
    <property type="term" value="F:pyridoxal phosphate binding"/>
    <property type="evidence" value="ECO:0000318"/>
    <property type="project" value="GO_Central"/>
</dbReference>
<keyword evidence="4" id="KW-0021">Allosteric enzyme</keyword>
<name>D8SZZ5_SELML</name>
<comment type="cofactor">
    <cofactor evidence="2 11">
        <name>pyridoxal 5'-phosphate</name>
        <dbReference type="ChEBI" id="CHEBI:597326"/>
    </cofactor>
</comment>
<comment type="catalytic activity">
    <reaction evidence="1 11">
        <text>[(1-&gt;4)-alpha-D-glucosyl](n) + phosphate = [(1-&gt;4)-alpha-D-glucosyl](n-1) + alpha-D-glucose 1-phosphate</text>
        <dbReference type="Rhea" id="RHEA:41732"/>
        <dbReference type="Rhea" id="RHEA-COMP:9584"/>
        <dbReference type="Rhea" id="RHEA-COMP:9586"/>
        <dbReference type="ChEBI" id="CHEBI:15444"/>
        <dbReference type="ChEBI" id="CHEBI:43474"/>
        <dbReference type="ChEBI" id="CHEBI:58601"/>
        <dbReference type="EC" id="2.4.1.1"/>
    </reaction>
</comment>
<dbReference type="InterPro" id="IPR000811">
    <property type="entry name" value="Glyco_trans_35"/>
</dbReference>
<feature type="modified residue" description="N6-(pyridoxal phosphate)lysine" evidence="10">
    <location>
        <position position="703"/>
    </location>
</feature>
<keyword evidence="9 11" id="KW-0119">Carbohydrate metabolism</keyword>
<dbReference type="Gene3D" id="3.40.50.2000">
    <property type="entry name" value="Glycogen Phosphorylase B"/>
    <property type="match status" value="2"/>
</dbReference>
<dbReference type="PANTHER" id="PTHR11468">
    <property type="entry name" value="GLYCOGEN PHOSPHORYLASE"/>
    <property type="match status" value="1"/>
</dbReference>
<dbReference type="KEGG" id="smo:SELMODRAFT_184206"/>
<keyword evidence="8 10" id="KW-0663">Pyridoxal phosphate</keyword>
<dbReference type="Pfam" id="PF00343">
    <property type="entry name" value="Phosphorylase"/>
    <property type="match status" value="1"/>
</dbReference>
<dbReference type="FunFam" id="3.40.50.2000:FF:000003">
    <property type="entry name" value="Alpha-1,4 glucan phosphorylase"/>
    <property type="match status" value="1"/>
</dbReference>
<dbReference type="SUPFAM" id="SSF53756">
    <property type="entry name" value="UDP-Glycosyltransferase/glycogen phosphorylase"/>
    <property type="match status" value="1"/>
</dbReference>
<dbReference type="GO" id="GO:0005980">
    <property type="term" value="P:glycogen catabolic process"/>
    <property type="evidence" value="ECO:0000318"/>
    <property type="project" value="GO_Central"/>
</dbReference>
<dbReference type="GO" id="GO:0005737">
    <property type="term" value="C:cytoplasm"/>
    <property type="evidence" value="ECO:0000318"/>
    <property type="project" value="GO_Central"/>
</dbReference>
<evidence type="ECO:0000256" key="11">
    <source>
        <dbReference type="RuleBase" id="RU000587"/>
    </source>
</evidence>
<evidence type="ECO:0000256" key="9">
    <source>
        <dbReference type="ARBA" id="ARBA00023277"/>
    </source>
</evidence>
<evidence type="ECO:0000256" key="7">
    <source>
        <dbReference type="ARBA" id="ARBA00022679"/>
    </source>
</evidence>
<dbReference type="EMBL" id="GL377657">
    <property type="protein sequence ID" value="EFJ09932.1"/>
    <property type="molecule type" value="Genomic_DNA"/>
</dbReference>
<evidence type="ECO:0000313" key="13">
    <source>
        <dbReference type="Proteomes" id="UP000001514"/>
    </source>
</evidence>
<dbReference type="AlphaFoldDB" id="D8SZZ5"/>
<dbReference type="PROSITE" id="PS00102">
    <property type="entry name" value="PHOSPHORYLASE"/>
    <property type="match status" value="1"/>
</dbReference>
<accession>D8SZZ5</accession>
<dbReference type="NCBIfam" id="TIGR02093">
    <property type="entry name" value="P_ylase"/>
    <property type="match status" value="1"/>
</dbReference>
<evidence type="ECO:0000256" key="6">
    <source>
        <dbReference type="ARBA" id="ARBA00022676"/>
    </source>
</evidence>
<evidence type="ECO:0000256" key="1">
    <source>
        <dbReference type="ARBA" id="ARBA00001275"/>
    </source>
</evidence>
<dbReference type="GO" id="GO:0008184">
    <property type="term" value="F:glycogen phosphorylase activity"/>
    <property type="evidence" value="ECO:0000318"/>
    <property type="project" value="GO_Central"/>
</dbReference>
<dbReference type="CDD" id="cd04300">
    <property type="entry name" value="GT35_Glycogen_Phosphorylase"/>
    <property type="match status" value="1"/>
</dbReference>
<sequence length="857" mass="96917">MNFVTAGCLAGEDAASIAANLKYHVDYKPLFYPLKFESKQAYYAAAQSVRDHLVKRWNETFVHFQKQHPKHIHYLSMEFLQGRALTNAIGNMGLTDSYAQALKKLGHDLEKVAIQEPDAALGNGGLGRLASCFLDSLATLNYPAWGYGLRYKYGLFRQQITNEGQQEWPESWLEAGNPWEIPRFDVWYPIKFFGRVISSKSGKKKWVGGEDIRAVAYDLPIPGYKTKNTISLRLWSTTVAAEDFDLVSFNAGEHDKAGRAIYSAERICNILYPGDATPEGKLLRLKQQYTLCSASIQDMIARFKERSGSGFSWSKFSSKVAIQMNDTHPTLCVPELMRILVDIEGLAWEEAWKITQATVAYTNHTVLPEALEKWPLDLMQKLLPRHIEIIHRIDEEFIKTLITSGIDKGEIEKKILSMRVFENVALPESVKSSVPHQHGKDDDEFNPAPELVRMANLCVIAGHKVNGVAAIHSEIVKDEVFNDFYKLWPEKFQNKTNGVTPRRWMRFCNPELSKVITKYLGSEEWVAKTDQLARLKDMVDNKELIKDWAAAKRACKSKLAAYIKEQTGLVISPDSLFDTQASGFIVKRIHEYKRQLLNILGCIYRYKKMKEMSPKERKAKYVNRVTLFGGKAFATYWNAKRIVKLITDVGNTVNKDPDIGDLMKVIIVPDYNVSVAEILIPGSELSEQISTAGMEASGTSNMKFSMNGAVLIGTLDGANVEIREEVGEDNFFLFGAFAHEVANLRKERAEGKFEPDPRFIEAMDFIKSGAFGGYDYTPLLSTLEGNSGFGQGDYFLVGKDFPDYIECQEKVDEAYRDKERWTKMSIMNVAGSPKFSSDRTIHEYANEIWGIKPLPVP</sequence>
<reference evidence="12 13" key="1">
    <citation type="journal article" date="2011" name="Science">
        <title>The Selaginella genome identifies genetic changes associated with the evolution of vascular plants.</title>
        <authorList>
            <person name="Banks J.A."/>
            <person name="Nishiyama T."/>
            <person name="Hasebe M."/>
            <person name="Bowman J.L."/>
            <person name="Gribskov M."/>
            <person name="dePamphilis C."/>
            <person name="Albert V.A."/>
            <person name="Aono N."/>
            <person name="Aoyama T."/>
            <person name="Ambrose B.A."/>
            <person name="Ashton N.W."/>
            <person name="Axtell M.J."/>
            <person name="Barker E."/>
            <person name="Barker M.S."/>
            <person name="Bennetzen J.L."/>
            <person name="Bonawitz N.D."/>
            <person name="Chapple C."/>
            <person name="Cheng C."/>
            <person name="Correa L.G."/>
            <person name="Dacre M."/>
            <person name="DeBarry J."/>
            <person name="Dreyer I."/>
            <person name="Elias M."/>
            <person name="Engstrom E.M."/>
            <person name="Estelle M."/>
            <person name="Feng L."/>
            <person name="Finet C."/>
            <person name="Floyd S.K."/>
            <person name="Frommer W.B."/>
            <person name="Fujita T."/>
            <person name="Gramzow L."/>
            <person name="Gutensohn M."/>
            <person name="Harholt J."/>
            <person name="Hattori M."/>
            <person name="Heyl A."/>
            <person name="Hirai T."/>
            <person name="Hiwatashi Y."/>
            <person name="Ishikawa M."/>
            <person name="Iwata M."/>
            <person name="Karol K.G."/>
            <person name="Koehler B."/>
            <person name="Kolukisaoglu U."/>
            <person name="Kubo M."/>
            <person name="Kurata T."/>
            <person name="Lalonde S."/>
            <person name="Li K."/>
            <person name="Li Y."/>
            <person name="Litt A."/>
            <person name="Lyons E."/>
            <person name="Manning G."/>
            <person name="Maruyama T."/>
            <person name="Michael T.P."/>
            <person name="Mikami K."/>
            <person name="Miyazaki S."/>
            <person name="Morinaga S."/>
            <person name="Murata T."/>
            <person name="Mueller-Roeber B."/>
            <person name="Nelson D.R."/>
            <person name="Obara M."/>
            <person name="Oguri Y."/>
            <person name="Olmstead R.G."/>
            <person name="Onodera N."/>
            <person name="Petersen B.L."/>
            <person name="Pils B."/>
            <person name="Prigge M."/>
            <person name="Rensing S.A."/>
            <person name="Riano-Pachon D.M."/>
            <person name="Roberts A.W."/>
            <person name="Sato Y."/>
            <person name="Scheller H.V."/>
            <person name="Schulz B."/>
            <person name="Schulz C."/>
            <person name="Shakirov E.V."/>
            <person name="Shibagaki N."/>
            <person name="Shinohara N."/>
            <person name="Shippen D.E."/>
            <person name="Soerensen I."/>
            <person name="Sotooka R."/>
            <person name="Sugimoto N."/>
            <person name="Sugita M."/>
            <person name="Sumikawa N."/>
            <person name="Tanurdzic M."/>
            <person name="Theissen G."/>
            <person name="Ulvskov P."/>
            <person name="Wakazuki S."/>
            <person name="Weng J.K."/>
            <person name="Willats W.W."/>
            <person name="Wipf D."/>
            <person name="Wolf P.G."/>
            <person name="Yang L."/>
            <person name="Zimmer A.D."/>
            <person name="Zhu Q."/>
            <person name="Mitros T."/>
            <person name="Hellsten U."/>
            <person name="Loque D."/>
            <person name="Otillar R."/>
            <person name="Salamov A."/>
            <person name="Schmutz J."/>
            <person name="Shapiro H."/>
            <person name="Lindquist E."/>
            <person name="Lucas S."/>
            <person name="Rokhsar D."/>
            <person name="Grigoriev I.V."/>
        </authorList>
    </citation>
    <scope>NUCLEOTIDE SEQUENCE [LARGE SCALE GENOMIC DNA]</scope>
</reference>
<comment type="similarity">
    <text evidence="3 11">Belongs to the glycogen phosphorylase family.</text>
</comment>
<evidence type="ECO:0000256" key="2">
    <source>
        <dbReference type="ARBA" id="ARBA00001933"/>
    </source>
</evidence>
<dbReference type="Gramene" id="EFJ09932">
    <property type="protein sequence ID" value="EFJ09932"/>
    <property type="gene ID" value="SELMODRAFT_184206"/>
</dbReference>
<evidence type="ECO:0000256" key="8">
    <source>
        <dbReference type="ARBA" id="ARBA00022898"/>
    </source>
</evidence>
<gene>
    <name evidence="12" type="primary">PHS1</name>
    <name evidence="12" type="ORF">SELMODRAFT_184206</name>
</gene>
<comment type="function">
    <text evidence="11">Allosteric enzyme that catalyzes the rate-limiting step in glycogen catabolism, the phosphorolytic cleavage of glycogen to produce glucose-1-phosphate, and plays a central role in maintaining cellular and organismal glucose homeostasis.</text>
</comment>
<dbReference type="PIRSF" id="PIRSF000460">
    <property type="entry name" value="Pprylas_GlgP"/>
    <property type="match status" value="1"/>
</dbReference>
<dbReference type="OMA" id="HCACSVA"/>
<dbReference type="STRING" id="88036.D8SZZ5"/>
<dbReference type="HOGENOM" id="CLU_010198_1_1_1"/>
<evidence type="ECO:0000256" key="10">
    <source>
        <dbReference type="PIRSR" id="PIRSR000460-1"/>
    </source>
</evidence>
<evidence type="ECO:0000256" key="3">
    <source>
        <dbReference type="ARBA" id="ARBA00006047"/>
    </source>
</evidence>
<dbReference type="InterPro" id="IPR035090">
    <property type="entry name" value="Pyridoxal_P_attach_site"/>
</dbReference>
<dbReference type="Proteomes" id="UP000001514">
    <property type="component" value="Unassembled WGS sequence"/>
</dbReference>
<dbReference type="InterPro" id="IPR011833">
    <property type="entry name" value="Glycg_phsphrylas"/>
</dbReference>
<dbReference type="FunFam" id="3.40.50.2000:FF:000197">
    <property type="entry name" value="Alpha-1,4 glucan phosphorylase"/>
    <property type="match status" value="1"/>
</dbReference>
<dbReference type="InParanoid" id="D8SZZ5"/>
<keyword evidence="13" id="KW-1185">Reference proteome</keyword>
<dbReference type="eggNOG" id="KOG2099">
    <property type="taxonomic scope" value="Eukaryota"/>
</dbReference>
<protein>
    <recommendedName>
        <fullName evidence="11">Alpha-1,4 glucan phosphorylase</fullName>
        <ecNumber evidence="11">2.4.1.1</ecNumber>
    </recommendedName>
</protein>
<dbReference type="PANTHER" id="PTHR11468:SF28">
    <property type="entry name" value="ALPHA-GLUCAN PHOSPHORYLASE 1"/>
    <property type="match status" value="1"/>
</dbReference>
<keyword evidence="5" id="KW-0597">Phosphoprotein</keyword>
<evidence type="ECO:0000313" key="12">
    <source>
        <dbReference type="EMBL" id="EFJ09932.1"/>
    </source>
</evidence>
<keyword evidence="6 11" id="KW-0328">Glycosyltransferase</keyword>
<dbReference type="FunCoup" id="D8SZZ5">
    <property type="interactions" value="2604"/>
</dbReference>